<dbReference type="Pfam" id="PF00534">
    <property type="entry name" value="Glycos_transf_1"/>
    <property type="match status" value="1"/>
</dbReference>
<keyword evidence="4" id="KW-1185">Reference proteome</keyword>
<dbReference type="Proteomes" id="UP000829708">
    <property type="component" value="Chromosome"/>
</dbReference>
<dbReference type="PANTHER" id="PTHR12526:SF630">
    <property type="entry name" value="GLYCOSYLTRANSFERASE"/>
    <property type="match status" value="1"/>
</dbReference>
<organism evidence="3 4">
    <name type="scientific">Sphaerochaeta associata</name>
    <dbReference type="NCBI Taxonomy" id="1129264"/>
    <lineage>
        <taxon>Bacteria</taxon>
        <taxon>Pseudomonadati</taxon>
        <taxon>Spirochaetota</taxon>
        <taxon>Spirochaetia</taxon>
        <taxon>Spirochaetales</taxon>
        <taxon>Sphaerochaetaceae</taxon>
        <taxon>Sphaerochaeta</taxon>
    </lineage>
</organism>
<protein>
    <submittedName>
        <fullName evidence="3">Glycosyltransferase</fullName>
        <ecNumber evidence="3">2.4.-.-</ecNumber>
    </submittedName>
</protein>
<dbReference type="InterPro" id="IPR028098">
    <property type="entry name" value="Glyco_trans_4-like_N"/>
</dbReference>
<dbReference type="Gene3D" id="3.40.50.2000">
    <property type="entry name" value="Glycogen Phosphorylase B"/>
    <property type="match status" value="2"/>
</dbReference>
<sequence>METLLFYISNISKGGAQRVITTLSNHFSEKYHVILVTTTVGEGTYPLNPNITHLSLDFAAEDIKANKLTKNRKRNIRFKQIIQRYQPSVIITFLEREILRVLYLKPQLSVPVIISFRNDPNVDYSSWLQRFAIMRLIKRADGIVFQTPDAKQFFTGHYSSKDTIIPNPIHPTFLKERAIGSRDARIVTVGKLFPQKNHALLIRSFAHIASEFPEHTLEIYGEGELRNSLQQLIDSFGLQSRIFLKGVRNDIEKVLEQAALFVLSSDYEGVSNALMEAMALGLPVISTDCPCGGSAMLIRHGVNGLLVPVGDERALVESMRSMVNDPVYAEALGTVARKIRQEVDPQVVFASWESFIHDVVSMGKEIDE</sequence>
<dbReference type="EC" id="2.4.-.-" evidence="3"/>
<reference evidence="4" key="1">
    <citation type="journal article" date="2024" name="J Bioinform Genom">
        <title>Complete genome sequence of the type strain bacterium Sphaerochaeta associata GLS2t (VKM B-2742)t.</title>
        <authorList>
            <person name="Troshina O.Y."/>
            <person name="Tepeeva A.N."/>
            <person name="Arzamasceva V.O."/>
            <person name="Whitman W.B."/>
            <person name="Varghese N."/>
            <person name="Shapiro N."/>
            <person name="Woyke T."/>
            <person name="Kripides N.C."/>
            <person name="Vasilenko O.V."/>
        </authorList>
    </citation>
    <scope>NUCLEOTIDE SEQUENCE [LARGE SCALE GENOMIC DNA]</scope>
    <source>
        <strain evidence="4">GLS2T</strain>
    </source>
</reference>
<dbReference type="SUPFAM" id="SSF53756">
    <property type="entry name" value="UDP-Glycosyltransferase/glycogen phosphorylase"/>
    <property type="match status" value="1"/>
</dbReference>
<dbReference type="Pfam" id="PF13439">
    <property type="entry name" value="Glyco_transf_4"/>
    <property type="match status" value="1"/>
</dbReference>
<name>A0ABY4DBC1_9SPIR</name>
<keyword evidence="3" id="KW-0808">Transferase</keyword>
<evidence type="ECO:0000259" key="1">
    <source>
        <dbReference type="Pfam" id="PF00534"/>
    </source>
</evidence>
<evidence type="ECO:0000259" key="2">
    <source>
        <dbReference type="Pfam" id="PF13439"/>
    </source>
</evidence>
<dbReference type="RefSeq" id="WP_244773044.1">
    <property type="nucleotide sequence ID" value="NZ_CP094929.1"/>
</dbReference>
<keyword evidence="3" id="KW-0328">Glycosyltransferase</keyword>
<evidence type="ECO:0000313" key="4">
    <source>
        <dbReference type="Proteomes" id="UP000829708"/>
    </source>
</evidence>
<dbReference type="EMBL" id="CP094929">
    <property type="protein sequence ID" value="UOM51571.1"/>
    <property type="molecule type" value="Genomic_DNA"/>
</dbReference>
<dbReference type="GO" id="GO:0016757">
    <property type="term" value="F:glycosyltransferase activity"/>
    <property type="evidence" value="ECO:0007669"/>
    <property type="project" value="UniProtKB-KW"/>
</dbReference>
<accession>A0ABY4DBC1</accession>
<feature type="domain" description="Glycosyltransferase subfamily 4-like N-terminal" evidence="2">
    <location>
        <begin position="14"/>
        <end position="171"/>
    </location>
</feature>
<dbReference type="InterPro" id="IPR001296">
    <property type="entry name" value="Glyco_trans_1"/>
</dbReference>
<evidence type="ECO:0000313" key="3">
    <source>
        <dbReference type="EMBL" id="UOM51571.1"/>
    </source>
</evidence>
<feature type="domain" description="Glycosyl transferase family 1" evidence="1">
    <location>
        <begin position="176"/>
        <end position="338"/>
    </location>
</feature>
<dbReference type="PANTHER" id="PTHR12526">
    <property type="entry name" value="GLYCOSYLTRANSFERASE"/>
    <property type="match status" value="1"/>
</dbReference>
<gene>
    <name evidence="3" type="ORF">MUG09_02130</name>
</gene>
<proteinExistence type="predicted"/>